<dbReference type="InterPro" id="IPR010400">
    <property type="entry name" value="PITH_dom"/>
</dbReference>
<reference evidence="2" key="1">
    <citation type="submission" date="2015-12" db="EMBL/GenBank/DDBJ databases">
        <title>Update maize B73 reference genome by single molecule sequencing technologies.</title>
        <authorList>
            <consortium name="Maize Genome Sequencing Project"/>
            <person name="Ware D."/>
        </authorList>
    </citation>
    <scope>NUCLEOTIDE SEQUENCE [LARGE SCALE GENOMIC DNA]</scope>
    <source>
        <tissue evidence="2">Seedling</tissue>
    </source>
</reference>
<gene>
    <name evidence="2" type="ORF">ZEAMMB73_Zm00001d034429</name>
</gene>
<dbReference type="ExpressionAtlas" id="A0A1D6L7K9">
    <property type="expression patterns" value="baseline and differential"/>
</dbReference>
<dbReference type="PROSITE" id="PS51532">
    <property type="entry name" value="PITH"/>
    <property type="match status" value="1"/>
</dbReference>
<dbReference type="InterPro" id="IPR037047">
    <property type="entry name" value="PITH_dom_sf"/>
</dbReference>
<evidence type="ECO:0000313" key="2">
    <source>
        <dbReference type="EMBL" id="ONM10237.1"/>
    </source>
</evidence>
<proteinExistence type="inferred from homology"/>
<dbReference type="PANTHER" id="PTHR12175:SF5">
    <property type="entry name" value="OS03G0795500 PROTEIN"/>
    <property type="match status" value="1"/>
</dbReference>
<organism evidence="2">
    <name type="scientific">Zea mays</name>
    <name type="common">Maize</name>
    <dbReference type="NCBI Taxonomy" id="4577"/>
    <lineage>
        <taxon>Eukaryota</taxon>
        <taxon>Viridiplantae</taxon>
        <taxon>Streptophyta</taxon>
        <taxon>Embryophyta</taxon>
        <taxon>Tracheophyta</taxon>
        <taxon>Spermatophyta</taxon>
        <taxon>Magnoliopsida</taxon>
        <taxon>Liliopsida</taxon>
        <taxon>Poales</taxon>
        <taxon>Poaceae</taxon>
        <taxon>PACMAD clade</taxon>
        <taxon>Panicoideae</taxon>
        <taxon>Andropogonodae</taxon>
        <taxon>Andropogoneae</taxon>
        <taxon>Tripsacinae</taxon>
        <taxon>Zea</taxon>
    </lineage>
</organism>
<sequence>MAEGLAAAPPAAASRCQLLPAELQTKSAIPSFHIALIRLMENPFPIAGPKTVKLFSNKEHMGFSNVNDYPPSDTLELSSDHLIEMGLGLSFLQNKLLPLKYVKFQNVRSLTIFIEDNQSGSDVSKIHKIALYGTTLVSLPHVYYHSHCSHFGRLYFLFGKV</sequence>
<dbReference type="AlphaFoldDB" id="A0A1D6L7K9"/>
<name>A0A1D6L7K9_MAIZE</name>
<dbReference type="InterPro" id="IPR008979">
    <property type="entry name" value="Galactose-bd-like_sf"/>
</dbReference>
<dbReference type="InterPro" id="IPR045099">
    <property type="entry name" value="PITH1-like"/>
</dbReference>
<dbReference type="GO" id="GO:0005737">
    <property type="term" value="C:cytoplasm"/>
    <property type="evidence" value="ECO:0007669"/>
    <property type="project" value="UniProtKB-ARBA"/>
</dbReference>
<dbReference type="Gene3D" id="2.60.120.470">
    <property type="entry name" value="PITH domain"/>
    <property type="match status" value="1"/>
</dbReference>
<dbReference type="Pfam" id="PF06201">
    <property type="entry name" value="PITH"/>
    <property type="match status" value="1"/>
</dbReference>
<comment type="similarity">
    <text evidence="1">Belongs to the PITHD1 family.</text>
</comment>
<evidence type="ECO:0000256" key="1">
    <source>
        <dbReference type="ARBA" id="ARBA00025788"/>
    </source>
</evidence>
<protein>
    <submittedName>
        <fullName evidence="2">PITH domain-containing protein</fullName>
    </submittedName>
</protein>
<dbReference type="EMBL" id="CM007647">
    <property type="protein sequence ID" value="ONM10237.1"/>
    <property type="molecule type" value="Genomic_DNA"/>
</dbReference>
<accession>A0A1D6L7K9</accession>
<dbReference type="PANTHER" id="PTHR12175">
    <property type="entry name" value="AD039 HT014 THIOREDOXIN FAMILY TRP26"/>
    <property type="match status" value="1"/>
</dbReference>
<dbReference type="SUPFAM" id="SSF49785">
    <property type="entry name" value="Galactose-binding domain-like"/>
    <property type="match status" value="1"/>
</dbReference>